<sequence>MKQPRFVFLLNRAQRILQRWVENHPHGWDGISSAQAGVLFLLASRGSATIGEIAAELKASPAAVTNLSKRMQAAGLVERFADEMDARLTRLRATPAGEQAASGARLALAGLNERITRGFSDAELAVVARWLEQVAELEE</sequence>
<dbReference type="SMART" id="SM00347">
    <property type="entry name" value="HTH_MARR"/>
    <property type="match status" value="1"/>
</dbReference>
<dbReference type="RefSeq" id="WP_258847016.1">
    <property type="nucleotide sequence ID" value="NZ_JANUGX010000025.1"/>
</dbReference>
<comment type="caution">
    <text evidence="2">The sequence shown here is derived from an EMBL/GenBank/DDBJ whole genome shotgun (WGS) entry which is preliminary data.</text>
</comment>
<dbReference type="InterPro" id="IPR039422">
    <property type="entry name" value="MarR/SlyA-like"/>
</dbReference>
<evidence type="ECO:0000313" key="2">
    <source>
        <dbReference type="EMBL" id="MCS0591246.1"/>
    </source>
</evidence>
<name>A0ABT2AAM0_9BURK</name>
<dbReference type="Pfam" id="PF01047">
    <property type="entry name" value="MarR"/>
    <property type="match status" value="1"/>
</dbReference>
<accession>A0ABT2AAM0</accession>
<evidence type="ECO:0000259" key="1">
    <source>
        <dbReference type="PROSITE" id="PS50995"/>
    </source>
</evidence>
<dbReference type="InterPro" id="IPR036390">
    <property type="entry name" value="WH_DNA-bd_sf"/>
</dbReference>
<evidence type="ECO:0000313" key="3">
    <source>
        <dbReference type="Proteomes" id="UP001205560"/>
    </source>
</evidence>
<reference evidence="2 3" key="1">
    <citation type="submission" date="2022-08" db="EMBL/GenBank/DDBJ databases">
        <title>Reclassification of Massilia species as members of the genera Telluria, Duganella, Pseudoduganella, Mokoshia gen. nov. and Zemynaea gen. nov. using orthogonal and non-orthogonal genome-based approaches.</title>
        <authorList>
            <person name="Bowman J.P."/>
        </authorList>
    </citation>
    <scope>NUCLEOTIDE SEQUENCE [LARGE SCALE GENOMIC DNA]</scope>
    <source>
        <strain evidence="2 3">LMG 28164</strain>
    </source>
</reference>
<feature type="domain" description="HTH marR-type" evidence="1">
    <location>
        <begin position="3"/>
        <end position="136"/>
    </location>
</feature>
<dbReference type="Gene3D" id="1.10.10.10">
    <property type="entry name" value="Winged helix-like DNA-binding domain superfamily/Winged helix DNA-binding domain"/>
    <property type="match status" value="1"/>
</dbReference>
<dbReference type="PROSITE" id="PS50995">
    <property type="entry name" value="HTH_MARR_2"/>
    <property type="match status" value="1"/>
</dbReference>
<proteinExistence type="predicted"/>
<dbReference type="InterPro" id="IPR000835">
    <property type="entry name" value="HTH_MarR-typ"/>
</dbReference>
<keyword evidence="3" id="KW-1185">Reference proteome</keyword>
<dbReference type="PANTHER" id="PTHR33164">
    <property type="entry name" value="TRANSCRIPTIONAL REGULATOR, MARR FAMILY"/>
    <property type="match status" value="1"/>
</dbReference>
<organism evidence="2 3">
    <name type="scientific">Massilia norwichensis</name>
    <dbReference type="NCBI Taxonomy" id="1442366"/>
    <lineage>
        <taxon>Bacteria</taxon>
        <taxon>Pseudomonadati</taxon>
        <taxon>Pseudomonadota</taxon>
        <taxon>Betaproteobacteria</taxon>
        <taxon>Burkholderiales</taxon>
        <taxon>Oxalobacteraceae</taxon>
        <taxon>Telluria group</taxon>
        <taxon>Massilia</taxon>
    </lineage>
</organism>
<gene>
    <name evidence="2" type="ORF">NX782_18820</name>
</gene>
<dbReference type="Proteomes" id="UP001205560">
    <property type="component" value="Unassembled WGS sequence"/>
</dbReference>
<dbReference type="PANTHER" id="PTHR33164:SF107">
    <property type="entry name" value="TRANSCRIPTIONAL REGULATORY PROTEIN"/>
    <property type="match status" value="1"/>
</dbReference>
<dbReference type="SUPFAM" id="SSF46785">
    <property type="entry name" value="Winged helix' DNA-binding domain"/>
    <property type="match status" value="1"/>
</dbReference>
<protein>
    <submittedName>
        <fullName evidence="2">MarR family transcriptional regulator</fullName>
    </submittedName>
</protein>
<dbReference type="InterPro" id="IPR036388">
    <property type="entry name" value="WH-like_DNA-bd_sf"/>
</dbReference>
<dbReference type="EMBL" id="JANUGX010000025">
    <property type="protein sequence ID" value="MCS0591246.1"/>
    <property type="molecule type" value="Genomic_DNA"/>
</dbReference>